<keyword evidence="4" id="KW-1185">Reference proteome</keyword>
<dbReference type="STRING" id="947166.A0A1D1VA61"/>
<dbReference type="GO" id="GO:0071218">
    <property type="term" value="P:cellular response to misfolded protein"/>
    <property type="evidence" value="ECO:0007669"/>
    <property type="project" value="TreeGrafter"/>
</dbReference>
<evidence type="ECO:0000256" key="1">
    <source>
        <dbReference type="ARBA" id="ARBA00006235"/>
    </source>
</evidence>
<reference evidence="3 4" key="1">
    <citation type="journal article" date="2016" name="Nat. Commun.">
        <title>Extremotolerant tardigrade genome and improved radiotolerance of human cultured cells by tardigrade-unique protein.</title>
        <authorList>
            <person name="Hashimoto T."/>
            <person name="Horikawa D.D."/>
            <person name="Saito Y."/>
            <person name="Kuwahara H."/>
            <person name="Kozuka-Hata H."/>
            <person name="Shin-I T."/>
            <person name="Minakuchi Y."/>
            <person name="Ohishi K."/>
            <person name="Motoyama A."/>
            <person name="Aizu T."/>
            <person name="Enomoto A."/>
            <person name="Kondo K."/>
            <person name="Tanaka S."/>
            <person name="Hara Y."/>
            <person name="Koshikawa S."/>
            <person name="Sagara H."/>
            <person name="Miura T."/>
            <person name="Yokobori S."/>
            <person name="Miyagawa K."/>
            <person name="Suzuki Y."/>
            <person name="Kubo T."/>
            <person name="Oyama M."/>
            <person name="Kohara Y."/>
            <person name="Fujiyama A."/>
            <person name="Arakawa K."/>
            <person name="Katayama T."/>
            <person name="Toyoda A."/>
            <person name="Kunieda T."/>
        </authorList>
    </citation>
    <scope>NUCLEOTIDE SEQUENCE [LARGE SCALE GENOMIC DNA]</scope>
    <source>
        <strain evidence="3 4">YOKOZUNA-1</strain>
    </source>
</reference>
<evidence type="ECO:0000313" key="4">
    <source>
        <dbReference type="Proteomes" id="UP000186922"/>
    </source>
</evidence>
<organism evidence="3 4">
    <name type="scientific">Ramazzottius varieornatus</name>
    <name type="common">Water bear</name>
    <name type="synonym">Tardigrade</name>
    <dbReference type="NCBI Taxonomy" id="947166"/>
    <lineage>
        <taxon>Eukaryota</taxon>
        <taxon>Metazoa</taxon>
        <taxon>Ecdysozoa</taxon>
        <taxon>Tardigrada</taxon>
        <taxon>Eutardigrada</taxon>
        <taxon>Parachela</taxon>
        <taxon>Hypsibioidea</taxon>
        <taxon>Ramazzottiidae</taxon>
        <taxon>Ramazzottius</taxon>
    </lineage>
</organism>
<dbReference type="GO" id="GO:0005524">
    <property type="term" value="F:ATP binding"/>
    <property type="evidence" value="ECO:0007669"/>
    <property type="project" value="InterPro"/>
</dbReference>
<comment type="similarity">
    <text evidence="1">Belongs to the ClpA/ClpB family. Torsin subfamily.</text>
</comment>
<dbReference type="InterPro" id="IPR001270">
    <property type="entry name" value="ClpA/B"/>
</dbReference>
<accession>A0A1D1VA61</accession>
<dbReference type="Pfam" id="PF21376">
    <property type="entry name" value="TOR1A_C"/>
    <property type="match status" value="1"/>
</dbReference>
<dbReference type="PANTHER" id="PTHR10760">
    <property type="entry name" value="TORSIN"/>
    <property type="match status" value="1"/>
</dbReference>
<dbReference type="InterPro" id="IPR027417">
    <property type="entry name" value="P-loop_NTPase"/>
</dbReference>
<sequence>MTCEAGRSTNSNISRIARNNRTVSNPSVFRFGNLPQSTYSLPKVLIAGLFGISPNLRSCVTGRRGLLQGNEADIVVSQCGETCELDKGLRSGLMQLPCHYIASQNMPKDRLASTWSSGSKSLGLLILTIPLLTNALEPITTTGLVVGTLSTVFFSAYTGLRCRWKECCDAPWLKTIGDGVQLRYALKAQVYGQHIAIDMITENVRYHIQNKSKKPLVLSFHGGTGVGKNYVSRIIAETMFKKGMSSKYVHLIISTLHFPVPSHVTEYRVQLQEWIRGNLTKCSRNLFIFDEVDKIPMGVLDGLSAFLNYYDTPIAGSDSRQAVFLFLSNSGSSKIDEIAYDAWVYGRSRQSLTIADFQKALQLGAYNEEDNTGLYHSDVIRRELIDIYIPFLPLEKQHVEECVRDFLRDGNFTVVEDLVTKIAGELDYFPPTDKLFSATGCKRIRERIVGHSKELRKAVPEEPVPTDEL</sequence>
<proteinExistence type="inferred from homology"/>
<dbReference type="AlphaFoldDB" id="A0A1D1VA61"/>
<dbReference type="PANTHER" id="PTHR10760:SF2">
    <property type="entry name" value="LD13476P-RELATED"/>
    <property type="match status" value="1"/>
</dbReference>
<dbReference type="PRINTS" id="PR00300">
    <property type="entry name" value="CLPPROTEASEA"/>
</dbReference>
<dbReference type="InterPro" id="IPR010448">
    <property type="entry name" value="Torsin"/>
</dbReference>
<gene>
    <name evidence="3" type="primary">RvY_08938-1</name>
    <name evidence="3" type="synonym">RvY_08938.1</name>
    <name evidence="3" type="ORF">RvY_08938</name>
</gene>
<dbReference type="GO" id="GO:0012505">
    <property type="term" value="C:endomembrane system"/>
    <property type="evidence" value="ECO:0007669"/>
    <property type="project" value="UniProtKB-ARBA"/>
</dbReference>
<evidence type="ECO:0000259" key="2">
    <source>
        <dbReference type="Pfam" id="PF21376"/>
    </source>
</evidence>
<feature type="domain" description="Torsin-1A C-terminal" evidence="2">
    <location>
        <begin position="394"/>
        <end position="447"/>
    </location>
</feature>
<dbReference type="InterPro" id="IPR049337">
    <property type="entry name" value="TOR1A_C"/>
</dbReference>
<protein>
    <recommendedName>
        <fullName evidence="2">Torsin-1A C-terminal domain-containing protein</fullName>
    </recommendedName>
</protein>
<dbReference type="OrthoDB" id="19623at2759"/>
<comment type="caution">
    <text evidence="3">The sequence shown here is derived from an EMBL/GenBank/DDBJ whole genome shotgun (WGS) entry which is preliminary data.</text>
</comment>
<dbReference type="Gene3D" id="3.40.50.300">
    <property type="entry name" value="P-loop containing nucleotide triphosphate hydrolases"/>
    <property type="match status" value="1"/>
</dbReference>
<dbReference type="EMBL" id="BDGG01000004">
    <property type="protein sequence ID" value="GAU97685.1"/>
    <property type="molecule type" value="Genomic_DNA"/>
</dbReference>
<dbReference type="SUPFAM" id="SSF52540">
    <property type="entry name" value="P-loop containing nucleoside triphosphate hydrolases"/>
    <property type="match status" value="1"/>
</dbReference>
<dbReference type="Proteomes" id="UP000186922">
    <property type="component" value="Unassembled WGS sequence"/>
</dbReference>
<dbReference type="Pfam" id="PF06309">
    <property type="entry name" value="Torsin"/>
    <property type="match status" value="1"/>
</dbReference>
<evidence type="ECO:0000313" key="3">
    <source>
        <dbReference type="EMBL" id="GAU97685.1"/>
    </source>
</evidence>
<dbReference type="GO" id="GO:0005737">
    <property type="term" value="C:cytoplasm"/>
    <property type="evidence" value="ECO:0007669"/>
    <property type="project" value="UniProtKB-ARBA"/>
</dbReference>
<name>A0A1D1VA61_RAMVA</name>
<dbReference type="GO" id="GO:0016887">
    <property type="term" value="F:ATP hydrolysis activity"/>
    <property type="evidence" value="ECO:0007669"/>
    <property type="project" value="InterPro"/>
</dbReference>